<evidence type="ECO:0000256" key="5">
    <source>
        <dbReference type="SAM" id="Phobius"/>
    </source>
</evidence>
<evidence type="ECO:0000313" key="7">
    <source>
        <dbReference type="Proteomes" id="UP000195963"/>
    </source>
</evidence>
<dbReference type="SUPFAM" id="SSF54523">
    <property type="entry name" value="Pili subunits"/>
    <property type="match status" value="1"/>
</dbReference>
<dbReference type="InterPro" id="IPR000983">
    <property type="entry name" value="Bac_GSPG_pilin"/>
</dbReference>
<evidence type="ECO:0000256" key="4">
    <source>
        <dbReference type="RuleBase" id="RU000389"/>
    </source>
</evidence>
<dbReference type="EMBL" id="FYAK01000005">
    <property type="protein sequence ID" value="SMY36736.1"/>
    <property type="molecule type" value="Genomic_DNA"/>
</dbReference>
<dbReference type="PRINTS" id="PR00813">
    <property type="entry name" value="BCTERIALGSPG"/>
</dbReference>
<dbReference type="GO" id="GO:0015627">
    <property type="term" value="C:type II protein secretion system complex"/>
    <property type="evidence" value="ECO:0007669"/>
    <property type="project" value="InterPro"/>
</dbReference>
<sequence length="148" mass="15865">MKKQQGFTLIELMIVVAIIGVLSAVAIPAYKNYVTKSEVASAMATMKALITPLEAHTQDHGVETEITLVDIGTIDDANSLGTIGAPEFDSKDEGSFVFTFNKDSSSLPENSTITYQKTADTNGVWQCVHNIIGIEIKGCESTAPDPKN</sequence>
<keyword evidence="5" id="KW-0812">Transmembrane</keyword>
<comment type="subunit">
    <text evidence="2">The pili are polar flexible filaments of about 5.4 nanometers diameter and 2.5 micrometers average length; they consist of only a single polypeptide chain arranged in a helical configuration of five subunits per turn in the assembled pilus.</text>
</comment>
<dbReference type="Gene3D" id="3.30.700.10">
    <property type="entry name" value="Glycoprotein, Type 4 Pilin"/>
    <property type="match status" value="1"/>
</dbReference>
<dbReference type="RefSeq" id="WP_087845539.1">
    <property type="nucleotide sequence ID" value="NZ_FYAK01000005.1"/>
</dbReference>
<dbReference type="PANTHER" id="PTHR30093:SF34">
    <property type="entry name" value="PREPILIN PEPTIDASE-DEPENDENT PROTEIN D"/>
    <property type="match status" value="1"/>
</dbReference>
<feature type="transmembrane region" description="Helical" evidence="5">
    <location>
        <begin position="12"/>
        <end position="30"/>
    </location>
</feature>
<dbReference type="Pfam" id="PF07963">
    <property type="entry name" value="N_methyl"/>
    <property type="match status" value="1"/>
</dbReference>
<evidence type="ECO:0000256" key="1">
    <source>
        <dbReference type="ARBA" id="ARBA00005233"/>
    </source>
</evidence>
<dbReference type="InterPro" id="IPR045584">
    <property type="entry name" value="Pilin-like"/>
</dbReference>
<proteinExistence type="inferred from homology"/>
<keyword evidence="3" id="KW-0488">Methylation</keyword>
<dbReference type="Pfam" id="PF00114">
    <property type="entry name" value="Pilin"/>
    <property type="match status" value="1"/>
</dbReference>
<dbReference type="NCBIfam" id="TIGR02532">
    <property type="entry name" value="IV_pilin_GFxxxE"/>
    <property type="match status" value="1"/>
</dbReference>
<keyword evidence="5" id="KW-0472">Membrane</keyword>
<evidence type="ECO:0000313" key="6">
    <source>
        <dbReference type="EMBL" id="SMY36736.1"/>
    </source>
</evidence>
<dbReference type="InterPro" id="IPR001082">
    <property type="entry name" value="Pilin"/>
</dbReference>
<comment type="similarity">
    <text evidence="1 4">Belongs to the N-Me-Phe pilin family.</text>
</comment>
<evidence type="ECO:0000256" key="3">
    <source>
        <dbReference type="ARBA" id="ARBA00022481"/>
    </source>
</evidence>
<dbReference type="GO" id="GO:0009289">
    <property type="term" value="C:pilus"/>
    <property type="evidence" value="ECO:0007669"/>
    <property type="project" value="InterPro"/>
</dbReference>
<gene>
    <name evidence="6" type="primary">pilA</name>
    <name evidence="6" type="ORF">PMAL9190_02583</name>
</gene>
<keyword evidence="5" id="KW-1133">Transmembrane helix</keyword>
<protein>
    <submittedName>
        <fullName evidence="6">Fimbrial protein</fullName>
    </submittedName>
</protein>
<dbReference type="PROSITE" id="PS00409">
    <property type="entry name" value="PROKAR_NTER_METHYL"/>
    <property type="match status" value="1"/>
</dbReference>
<dbReference type="GO" id="GO:0007155">
    <property type="term" value="P:cell adhesion"/>
    <property type="evidence" value="ECO:0007669"/>
    <property type="project" value="InterPro"/>
</dbReference>
<name>A0A1Y6MJK7_9GAMM</name>
<keyword evidence="4" id="KW-0281">Fimbrium</keyword>
<dbReference type="AlphaFoldDB" id="A0A1Y6MJK7"/>
<dbReference type="InterPro" id="IPR012902">
    <property type="entry name" value="N_methyl_site"/>
</dbReference>
<dbReference type="PANTHER" id="PTHR30093">
    <property type="entry name" value="GENERAL SECRETION PATHWAY PROTEIN G"/>
    <property type="match status" value="1"/>
</dbReference>
<reference evidence="7" key="1">
    <citation type="submission" date="2017-06" db="EMBL/GenBank/DDBJ databases">
        <authorList>
            <person name="Rodrigo-Torres L."/>
            <person name="Arahal R.D."/>
            <person name="Lucena T."/>
        </authorList>
    </citation>
    <scope>NUCLEOTIDE SEQUENCE [LARGE SCALE GENOMIC DNA]</scope>
    <source>
        <strain evidence="7">CECT 9190</strain>
    </source>
</reference>
<accession>A0A1Y6MJK7</accession>
<evidence type="ECO:0000256" key="2">
    <source>
        <dbReference type="ARBA" id="ARBA00011156"/>
    </source>
</evidence>
<dbReference type="Proteomes" id="UP000195963">
    <property type="component" value="Unassembled WGS sequence"/>
</dbReference>
<dbReference type="GO" id="GO:0015628">
    <property type="term" value="P:protein secretion by the type II secretion system"/>
    <property type="evidence" value="ECO:0007669"/>
    <property type="project" value="InterPro"/>
</dbReference>
<keyword evidence="7" id="KW-1185">Reference proteome</keyword>
<organism evidence="6 7">
    <name type="scientific">Photobacterium malacitanum</name>
    <dbReference type="NCBI Taxonomy" id="2204294"/>
    <lineage>
        <taxon>Bacteria</taxon>
        <taxon>Pseudomonadati</taxon>
        <taxon>Pseudomonadota</taxon>
        <taxon>Gammaproteobacteria</taxon>
        <taxon>Vibrionales</taxon>
        <taxon>Vibrionaceae</taxon>
        <taxon>Photobacterium</taxon>
    </lineage>
</organism>